<gene>
    <name evidence="4" type="ORF">COCON_G00191450</name>
</gene>
<dbReference type="Gene3D" id="1.10.10.60">
    <property type="entry name" value="Homeodomain-like"/>
    <property type="match status" value="1"/>
</dbReference>
<protein>
    <recommendedName>
        <fullName evidence="3">Myb/SANT-like DNA-binding domain-containing protein</fullName>
    </recommendedName>
</protein>
<dbReference type="PANTHER" id="PTHR22674:SF6">
    <property type="entry name" value="NTPASE KAP FAMILY P-LOOP DOMAIN-CONTAINING PROTEIN 1"/>
    <property type="match status" value="1"/>
</dbReference>
<dbReference type="EMBL" id="JAFJMO010000014">
    <property type="protein sequence ID" value="KAJ8256993.1"/>
    <property type="molecule type" value="Genomic_DNA"/>
</dbReference>
<organism evidence="4 5">
    <name type="scientific">Conger conger</name>
    <name type="common">Conger eel</name>
    <name type="synonym">Muraena conger</name>
    <dbReference type="NCBI Taxonomy" id="82655"/>
    <lineage>
        <taxon>Eukaryota</taxon>
        <taxon>Metazoa</taxon>
        <taxon>Chordata</taxon>
        <taxon>Craniata</taxon>
        <taxon>Vertebrata</taxon>
        <taxon>Euteleostomi</taxon>
        <taxon>Actinopterygii</taxon>
        <taxon>Neopterygii</taxon>
        <taxon>Teleostei</taxon>
        <taxon>Anguilliformes</taxon>
        <taxon>Congridae</taxon>
        <taxon>Conger</taxon>
    </lineage>
</organism>
<feature type="compositionally biased region" description="Low complexity" evidence="1">
    <location>
        <begin position="489"/>
        <end position="500"/>
    </location>
</feature>
<dbReference type="OrthoDB" id="6500117at2759"/>
<feature type="domain" description="Myb/SANT-like DNA-binding" evidence="3">
    <location>
        <begin position="184"/>
        <end position="278"/>
    </location>
</feature>
<evidence type="ECO:0000313" key="5">
    <source>
        <dbReference type="Proteomes" id="UP001152803"/>
    </source>
</evidence>
<feature type="compositionally biased region" description="Basic and acidic residues" evidence="1">
    <location>
        <begin position="336"/>
        <end position="352"/>
    </location>
</feature>
<dbReference type="PANTHER" id="PTHR22674">
    <property type="entry name" value="NTPASE, KAP FAMILY P-LOOP DOMAIN-CONTAINING 1"/>
    <property type="match status" value="1"/>
</dbReference>
<sequence length="604" mass="67526">MPRSILSSLVVLLSMMFFRPVWSMETEQRRKRVRWIFVRFSAWHFAGSDKLWAGLVIRLFKAIQQDFGGLSVSVYRATQHPFPKRFEDQSRGNWQARKMCRVPVWLAAMCAAVLCAGSCIMLYFLGFQVRTNGTLSSLSSVESVAAVTLGPPAVVVLRSLPRGLPADRADTEETMDLSERRPNKWWTETDTFAMLALIEELDLVHELDKKRQRNDSHFRRLRHSLARRDIHFTVNQIRNRWKSLKHKYRKIKTAGYRSPAARLSAIESFRYFRKLDRMLAARRPRAAGQGEATGGSHSLVVLSTSDLEDHTDSDVPQSCGTTRWQDALPGPEGDSEESKGHPEEPGDFRTPRWDIGTEEVVTLGLSGEYLYPVKAEPHLLSSLRSLEGARESTGCSPREPTGVCEDISSLILQQLTILNHQLGEQLAEQRAFHCSMLGLMDRQIEVLQQLSNSTRVPPPAKEAAGERDAPVSQQVHEALVRVLRGVEQAQAQAQTPRQAQTCPSKVPPSEPLAPPSWTVSLLEVHQGSPPPAAGEATPVTDVPTPPSQRPSEEGPAPLPEQLPPPRGGVLLNGLSIRCQHKKWFCSYLFTSGSKSARFSVRYGR</sequence>
<keyword evidence="2" id="KW-0472">Membrane</keyword>
<dbReference type="Proteomes" id="UP001152803">
    <property type="component" value="Unassembled WGS sequence"/>
</dbReference>
<feature type="compositionally biased region" description="Pro residues" evidence="1">
    <location>
        <begin position="505"/>
        <end position="514"/>
    </location>
</feature>
<feature type="region of interest" description="Disordered" evidence="1">
    <location>
        <begin position="489"/>
        <end position="566"/>
    </location>
</feature>
<keyword evidence="2" id="KW-0812">Transmembrane</keyword>
<comment type="caution">
    <text evidence="4">The sequence shown here is derived from an EMBL/GenBank/DDBJ whole genome shotgun (WGS) entry which is preliminary data.</text>
</comment>
<dbReference type="InterPro" id="IPR052754">
    <property type="entry name" value="NTPase_KAP_P-loop"/>
</dbReference>
<feature type="transmembrane region" description="Helical" evidence="2">
    <location>
        <begin position="104"/>
        <end position="126"/>
    </location>
</feature>
<dbReference type="Pfam" id="PF13837">
    <property type="entry name" value="Myb_DNA-bind_4"/>
    <property type="match status" value="1"/>
</dbReference>
<evidence type="ECO:0000256" key="1">
    <source>
        <dbReference type="SAM" id="MobiDB-lite"/>
    </source>
</evidence>
<keyword evidence="5" id="KW-1185">Reference proteome</keyword>
<feature type="region of interest" description="Disordered" evidence="1">
    <location>
        <begin position="453"/>
        <end position="472"/>
    </location>
</feature>
<accession>A0A9Q1D4E1</accession>
<feature type="region of interest" description="Disordered" evidence="1">
    <location>
        <begin position="307"/>
        <end position="353"/>
    </location>
</feature>
<proteinExistence type="predicted"/>
<evidence type="ECO:0000256" key="2">
    <source>
        <dbReference type="SAM" id="Phobius"/>
    </source>
</evidence>
<name>A0A9Q1D4E1_CONCO</name>
<dbReference type="AlphaFoldDB" id="A0A9Q1D4E1"/>
<evidence type="ECO:0000313" key="4">
    <source>
        <dbReference type="EMBL" id="KAJ8256993.1"/>
    </source>
</evidence>
<feature type="compositionally biased region" description="Polar residues" evidence="1">
    <location>
        <begin position="314"/>
        <end position="324"/>
    </location>
</feature>
<reference evidence="4" key="1">
    <citation type="journal article" date="2023" name="Science">
        <title>Genome structures resolve the early diversification of teleost fishes.</title>
        <authorList>
            <person name="Parey E."/>
            <person name="Louis A."/>
            <person name="Montfort J."/>
            <person name="Bouchez O."/>
            <person name="Roques C."/>
            <person name="Iampietro C."/>
            <person name="Lluch J."/>
            <person name="Castinel A."/>
            <person name="Donnadieu C."/>
            <person name="Desvignes T."/>
            <person name="Floi Bucao C."/>
            <person name="Jouanno E."/>
            <person name="Wen M."/>
            <person name="Mejri S."/>
            <person name="Dirks R."/>
            <person name="Jansen H."/>
            <person name="Henkel C."/>
            <person name="Chen W.J."/>
            <person name="Zahm M."/>
            <person name="Cabau C."/>
            <person name="Klopp C."/>
            <person name="Thompson A.W."/>
            <person name="Robinson-Rechavi M."/>
            <person name="Braasch I."/>
            <person name="Lecointre G."/>
            <person name="Bobe J."/>
            <person name="Postlethwait J.H."/>
            <person name="Berthelot C."/>
            <person name="Roest Crollius H."/>
            <person name="Guiguen Y."/>
        </authorList>
    </citation>
    <scope>NUCLEOTIDE SEQUENCE</scope>
    <source>
        <strain evidence="4">Concon-B</strain>
    </source>
</reference>
<feature type="transmembrane region" description="Helical" evidence="2">
    <location>
        <begin position="6"/>
        <end position="22"/>
    </location>
</feature>
<dbReference type="InterPro" id="IPR044822">
    <property type="entry name" value="Myb_DNA-bind_4"/>
</dbReference>
<feature type="compositionally biased region" description="Pro residues" evidence="1">
    <location>
        <begin position="556"/>
        <end position="566"/>
    </location>
</feature>
<keyword evidence="2" id="KW-1133">Transmembrane helix</keyword>
<evidence type="ECO:0000259" key="3">
    <source>
        <dbReference type="Pfam" id="PF13837"/>
    </source>
</evidence>